<protein>
    <submittedName>
        <fullName evidence="5">Arginase</fullName>
    </submittedName>
</protein>
<gene>
    <name evidence="5" type="ORF">EJC51_45520</name>
</gene>
<evidence type="ECO:0000256" key="3">
    <source>
        <dbReference type="PIRSR" id="PIRSR036979-1"/>
    </source>
</evidence>
<dbReference type="KEGG" id="saqu:EJC51_45520"/>
<dbReference type="SUPFAM" id="SSF52768">
    <property type="entry name" value="Arginase/deacetylase"/>
    <property type="match status" value="1"/>
</dbReference>
<sequence length="325" mass="34422">MSTDKSTTPFCGLPFADPRSVPAGTVAAVAGVGHSLGSPHRGAEHGPFFLRTVSKEYTWSAASARVVDLRHGAGAFDGVVDVGDLATAETTLTGVLEATRAFVAGLPPRVLPCVIGGDHTVTLPVVSALAARRTRPFTVIQFDHHLDLQIWEGAPAHPGERDPVFHTNVMSHVSDVLGPGRLLQVGVFPFATVEDDSAPALPGFLRSIGRQVPVSAPEIDDAAAFREVVGRGGDVYVSVDLDVLDAAEMSSTGYPATVGLSLRRLLRLIDLALADNRLVGYDVVEFAADRADRSPKTLADAQRAALVFVHLLSWAARQKDARTDL</sequence>
<dbReference type="EMBL" id="CP034463">
    <property type="protein sequence ID" value="AZP22678.1"/>
    <property type="molecule type" value="Genomic_DNA"/>
</dbReference>
<proteinExistence type="inferred from homology"/>
<comment type="similarity">
    <text evidence="4">Belongs to the arginase family.</text>
</comment>
<evidence type="ECO:0000256" key="2">
    <source>
        <dbReference type="ARBA" id="ARBA00022801"/>
    </source>
</evidence>
<dbReference type="GO" id="GO:0008783">
    <property type="term" value="F:agmatinase activity"/>
    <property type="evidence" value="ECO:0007669"/>
    <property type="project" value="TreeGrafter"/>
</dbReference>
<reference evidence="5 6" key="1">
    <citation type="submission" date="2018-12" db="EMBL/GenBank/DDBJ databases">
        <authorList>
            <person name="Li K."/>
        </authorList>
    </citation>
    <scope>NUCLEOTIDE SEQUENCE [LARGE SCALE GENOMIC DNA]</scope>
    <source>
        <strain evidence="6">CR22</strain>
    </source>
</reference>
<feature type="binding site" evidence="3">
    <location>
        <position position="147"/>
    </location>
    <ligand>
        <name>Mn(2+)</name>
        <dbReference type="ChEBI" id="CHEBI:29035"/>
        <label>1</label>
    </ligand>
</feature>
<accession>A0A3S9IE83</accession>
<dbReference type="PRINTS" id="PR00116">
    <property type="entry name" value="ARGINASE"/>
</dbReference>
<dbReference type="Pfam" id="PF00491">
    <property type="entry name" value="Arginase"/>
    <property type="match status" value="1"/>
</dbReference>
<keyword evidence="2" id="KW-0378">Hydrolase</keyword>
<keyword evidence="6" id="KW-1185">Reference proteome</keyword>
<evidence type="ECO:0000256" key="1">
    <source>
        <dbReference type="ARBA" id="ARBA00022723"/>
    </source>
</evidence>
<keyword evidence="1 3" id="KW-0479">Metal-binding</keyword>
<dbReference type="AlphaFoldDB" id="A0A3S9IE83"/>
<dbReference type="GO" id="GO:0033389">
    <property type="term" value="P:putrescine biosynthetic process from arginine, via agmatine"/>
    <property type="evidence" value="ECO:0007669"/>
    <property type="project" value="TreeGrafter"/>
</dbReference>
<keyword evidence="3" id="KW-0464">Manganese</keyword>
<evidence type="ECO:0000313" key="5">
    <source>
        <dbReference type="EMBL" id="AZP22678.1"/>
    </source>
</evidence>
<feature type="binding site" evidence="3">
    <location>
        <position position="119"/>
    </location>
    <ligand>
        <name>Mn(2+)</name>
        <dbReference type="ChEBI" id="CHEBI:29035"/>
        <label>1</label>
    </ligand>
</feature>
<dbReference type="InterPro" id="IPR023696">
    <property type="entry name" value="Ureohydrolase_dom_sf"/>
</dbReference>
<feature type="binding site" evidence="3">
    <location>
        <position position="240"/>
    </location>
    <ligand>
        <name>Mn(2+)</name>
        <dbReference type="ChEBI" id="CHEBI:29035"/>
        <label>1</label>
    </ligand>
</feature>
<evidence type="ECO:0000256" key="4">
    <source>
        <dbReference type="PROSITE-ProRule" id="PRU00742"/>
    </source>
</evidence>
<dbReference type="Proteomes" id="UP000280197">
    <property type="component" value="Chromosome"/>
</dbReference>
<dbReference type="PIRSF" id="PIRSF036979">
    <property type="entry name" value="Arginase"/>
    <property type="match status" value="1"/>
</dbReference>
<organism evidence="5 6">
    <name type="scientific">Streptomyces aquilus</name>
    <dbReference type="NCBI Taxonomy" id="2548456"/>
    <lineage>
        <taxon>Bacteria</taxon>
        <taxon>Bacillati</taxon>
        <taxon>Actinomycetota</taxon>
        <taxon>Actinomycetes</taxon>
        <taxon>Kitasatosporales</taxon>
        <taxon>Streptomycetaceae</taxon>
        <taxon>Streptomyces</taxon>
    </lineage>
</organism>
<feature type="binding site" evidence="3">
    <location>
        <position position="143"/>
    </location>
    <ligand>
        <name>Mn(2+)</name>
        <dbReference type="ChEBI" id="CHEBI:29035"/>
        <label>1</label>
    </ligand>
</feature>
<dbReference type="InterPro" id="IPR006035">
    <property type="entry name" value="Ureohydrolase"/>
</dbReference>
<feature type="binding site" evidence="3">
    <location>
        <position position="145"/>
    </location>
    <ligand>
        <name>Mn(2+)</name>
        <dbReference type="ChEBI" id="CHEBI:29035"/>
        <label>1</label>
    </ligand>
</feature>
<dbReference type="PANTHER" id="PTHR11358:SF26">
    <property type="entry name" value="GUANIDINO ACID HYDROLASE, MITOCHONDRIAL"/>
    <property type="match status" value="1"/>
</dbReference>
<dbReference type="PANTHER" id="PTHR11358">
    <property type="entry name" value="ARGINASE/AGMATINASE"/>
    <property type="match status" value="1"/>
</dbReference>
<comment type="cofactor">
    <cofactor evidence="3">
        <name>Mn(2+)</name>
        <dbReference type="ChEBI" id="CHEBI:29035"/>
    </cofactor>
    <text evidence="3">Binds 2 manganese ions per subunit.</text>
</comment>
<dbReference type="PROSITE" id="PS51409">
    <property type="entry name" value="ARGINASE_2"/>
    <property type="match status" value="1"/>
</dbReference>
<name>A0A3S9IE83_9ACTN</name>
<evidence type="ECO:0000313" key="6">
    <source>
        <dbReference type="Proteomes" id="UP000280197"/>
    </source>
</evidence>
<dbReference type="GO" id="GO:0046872">
    <property type="term" value="F:metal ion binding"/>
    <property type="evidence" value="ECO:0007669"/>
    <property type="project" value="UniProtKB-KW"/>
</dbReference>
<dbReference type="Gene3D" id="3.40.800.10">
    <property type="entry name" value="Ureohydrolase domain"/>
    <property type="match status" value="1"/>
</dbReference>
<feature type="binding site" evidence="3">
    <location>
        <position position="242"/>
    </location>
    <ligand>
        <name>Mn(2+)</name>
        <dbReference type="ChEBI" id="CHEBI:29035"/>
        <label>1</label>
    </ligand>
</feature>